<dbReference type="Proteomes" id="UP000198263">
    <property type="component" value="Unassembled WGS sequence"/>
</dbReference>
<dbReference type="GO" id="GO:0004386">
    <property type="term" value="F:helicase activity"/>
    <property type="evidence" value="ECO:0007669"/>
    <property type="project" value="UniProtKB-KW"/>
</dbReference>
<dbReference type="InterPro" id="IPR050474">
    <property type="entry name" value="Hel308_SKI2-like"/>
</dbReference>
<evidence type="ECO:0000313" key="7">
    <source>
        <dbReference type="EMBL" id="SAL09043.1"/>
    </source>
</evidence>
<dbReference type="GO" id="GO:0016787">
    <property type="term" value="F:hydrolase activity"/>
    <property type="evidence" value="ECO:0007669"/>
    <property type="project" value="UniProtKB-KW"/>
</dbReference>
<dbReference type="InterPro" id="IPR014001">
    <property type="entry name" value="Helicase_ATP-bd"/>
</dbReference>
<evidence type="ECO:0000259" key="6">
    <source>
        <dbReference type="PROSITE" id="PS51194"/>
    </source>
</evidence>
<evidence type="ECO:0000256" key="1">
    <source>
        <dbReference type="ARBA" id="ARBA00022741"/>
    </source>
</evidence>
<accession>A0A658QQ06</accession>
<dbReference type="SUPFAM" id="SSF52540">
    <property type="entry name" value="P-loop containing nucleoside triphosphate hydrolases"/>
    <property type="match status" value="1"/>
</dbReference>
<dbReference type="AlphaFoldDB" id="A0A658QQ06"/>
<dbReference type="Pfam" id="PF00270">
    <property type="entry name" value="DEAD"/>
    <property type="match status" value="1"/>
</dbReference>
<keyword evidence="1" id="KW-0547">Nucleotide-binding</keyword>
<dbReference type="InterPro" id="IPR027417">
    <property type="entry name" value="P-loop_NTPase"/>
</dbReference>
<proteinExistence type="predicted"/>
<keyword evidence="8" id="KW-1185">Reference proteome</keyword>
<dbReference type="GO" id="GO:0003676">
    <property type="term" value="F:nucleic acid binding"/>
    <property type="evidence" value="ECO:0007669"/>
    <property type="project" value="InterPro"/>
</dbReference>
<organism evidence="7 8">
    <name type="scientific">Caballeronia concitans</name>
    <dbReference type="NCBI Taxonomy" id="1777133"/>
    <lineage>
        <taxon>Bacteria</taxon>
        <taxon>Pseudomonadati</taxon>
        <taxon>Pseudomonadota</taxon>
        <taxon>Betaproteobacteria</taxon>
        <taxon>Burkholderiales</taxon>
        <taxon>Burkholderiaceae</taxon>
        <taxon>Caballeronia</taxon>
    </lineage>
</organism>
<dbReference type="PANTHER" id="PTHR47961">
    <property type="entry name" value="DNA POLYMERASE THETA, PUTATIVE (AFU_ORTHOLOGUE AFUA_1G05260)-RELATED"/>
    <property type="match status" value="1"/>
</dbReference>
<feature type="domain" description="Helicase ATP-binding" evidence="5">
    <location>
        <begin position="114"/>
        <end position="230"/>
    </location>
</feature>
<evidence type="ECO:0000256" key="2">
    <source>
        <dbReference type="ARBA" id="ARBA00022801"/>
    </source>
</evidence>
<evidence type="ECO:0000256" key="4">
    <source>
        <dbReference type="ARBA" id="ARBA00022840"/>
    </source>
</evidence>
<evidence type="ECO:0000313" key="8">
    <source>
        <dbReference type="Proteomes" id="UP000198263"/>
    </source>
</evidence>
<dbReference type="InterPro" id="IPR011545">
    <property type="entry name" value="DEAD/DEAH_box_helicase_dom"/>
</dbReference>
<evidence type="ECO:0000259" key="5">
    <source>
        <dbReference type="PROSITE" id="PS51192"/>
    </source>
</evidence>
<dbReference type="EMBL" id="FCNV02000001">
    <property type="protein sequence ID" value="SAL09043.1"/>
    <property type="molecule type" value="Genomic_DNA"/>
</dbReference>
<dbReference type="RefSeq" id="WP_040050894.1">
    <property type="nucleotide sequence ID" value="NZ_FCNV02000001.1"/>
</dbReference>
<dbReference type="SMART" id="SM00487">
    <property type="entry name" value="DEXDc"/>
    <property type="match status" value="1"/>
</dbReference>
<keyword evidence="3 7" id="KW-0347">Helicase</keyword>
<name>A0A658QQ06_9BURK</name>
<keyword evidence="2" id="KW-0378">Hydrolase</keyword>
<sequence>MPLSFTEIRAKIATAALAGISDPFSLLQDVSSFLNVSRGTSEEHFGQELVIRLLDIRHMFEAHAVIIDALVRESGLFPYLNPDRLGIADALAYEMHRPAANSDTVFHRAQAQVFDHIMSGRSVVLSAPTSFGKSLIIDAIVHLGRFRNIVIVVPTLALLDETRRRLAAHSTRYKIITHSSQTPADRNIFVHTQERVIQNEHIQKTDFFVIDEFYKLNPGEDDGRAQMLNLAFHKLSKQASQFYMLGPNIQNIPDGFIEKFQCRFIRTDFNTVASEIHRFDVQDDTTHAVDLCTRLKEPTLIYVRSPARAHALATKLANALGDVGAASAKETSQWVKERYHSDWSFAKALSAGIGIHHGKLPRSLTQLMVRRFNEGAIRFLVCTSTLIEGVNTRAKHVIVLDNKINNRKFDYFTFSNIKGRSGRMLKHFIGHVYLYHEPPQAELPLVDIPVVTQSDDASDALLIQLEPTELTASSSGRVRQYYEDPLLSLEVLRENAGIDPAAQLAVAQAIVRDLRRAHTMLSWRGFPSFEELAYPCDLLWKHFTEGRPRSGATTARHLAFLLRRLLRARRFSDALALFHRDGRHVDDAIETLLDFQRQWAEFRAPNLLSAVDRIQRHVFEKYGLAAGNYEAFIGRVENVGRPPVVNALDEYGLPTQIGQVVWKELGRPDTLDEMLEALRSRDLYYLELTGFENRFVQDVRNSLMPTRVA</sequence>
<dbReference type="InterPro" id="IPR001650">
    <property type="entry name" value="Helicase_C-like"/>
</dbReference>
<dbReference type="PANTHER" id="PTHR47961:SF6">
    <property type="entry name" value="DNA-DIRECTED DNA POLYMERASE"/>
    <property type="match status" value="1"/>
</dbReference>
<dbReference type="PROSITE" id="PS51192">
    <property type="entry name" value="HELICASE_ATP_BIND_1"/>
    <property type="match status" value="1"/>
</dbReference>
<gene>
    <name evidence="7" type="ORF">AWB72_00053</name>
</gene>
<reference evidence="7 8" key="1">
    <citation type="submission" date="2016-01" db="EMBL/GenBank/DDBJ databases">
        <authorList>
            <person name="Peeters C."/>
        </authorList>
    </citation>
    <scope>NUCLEOTIDE SEQUENCE [LARGE SCALE GENOMIC DNA]</scope>
    <source>
        <strain evidence="7">LMG 29315</strain>
    </source>
</reference>
<dbReference type="PROSITE" id="PS51194">
    <property type="entry name" value="HELICASE_CTER"/>
    <property type="match status" value="1"/>
</dbReference>
<keyword evidence="4" id="KW-0067">ATP-binding</keyword>
<dbReference type="OrthoDB" id="9815222at2"/>
<comment type="caution">
    <text evidence="7">The sequence shown here is derived from an EMBL/GenBank/DDBJ whole genome shotgun (WGS) entry which is preliminary data.</text>
</comment>
<dbReference type="Gene3D" id="3.40.50.300">
    <property type="entry name" value="P-loop containing nucleotide triphosphate hydrolases"/>
    <property type="match status" value="2"/>
</dbReference>
<dbReference type="SMART" id="SM00490">
    <property type="entry name" value="HELICc"/>
    <property type="match status" value="1"/>
</dbReference>
<evidence type="ECO:0000256" key="3">
    <source>
        <dbReference type="ARBA" id="ARBA00022806"/>
    </source>
</evidence>
<protein>
    <submittedName>
        <fullName evidence="7">DEAD/DEAH box helicase</fullName>
    </submittedName>
</protein>
<dbReference type="Pfam" id="PF00271">
    <property type="entry name" value="Helicase_C"/>
    <property type="match status" value="1"/>
</dbReference>
<dbReference type="GO" id="GO:0005524">
    <property type="term" value="F:ATP binding"/>
    <property type="evidence" value="ECO:0007669"/>
    <property type="project" value="UniProtKB-KW"/>
</dbReference>
<feature type="domain" description="Helicase C-terminal" evidence="6">
    <location>
        <begin position="287"/>
        <end position="486"/>
    </location>
</feature>